<name>A0A343WGZ1_MATON</name>
<dbReference type="EMBL" id="MF417528">
    <property type="protein sequence ID" value="AWC68015.1"/>
    <property type="molecule type" value="mRNA"/>
</dbReference>
<feature type="signal peptide" evidence="4">
    <location>
        <begin position="1"/>
        <end position="17"/>
    </location>
</feature>
<keyword evidence="4" id="KW-0732">Signal</keyword>
<dbReference type="AlphaFoldDB" id="A0A343WGZ1"/>
<evidence type="ECO:0000256" key="1">
    <source>
        <dbReference type="ARBA" id="ARBA00004613"/>
    </source>
</evidence>
<accession>A0A343WGZ1</accession>
<sequence>MQRIIVFVVYTVGLAVAQDTCNLTMPTDPPPGECCDVIPISPFVPMLLSKDCWKKYPRPSGSVMAIDPAFKRHDICYLECVFSDNALLGADLSLNVTAVRAKFVTTDTTLSPVLSVAVTTCLSSYSSLRDPTLECQSGAGEFTNCVARRVFTVCPAARWTASTECDALRDQMTKCPTFPIKLWCSAHSRGNTKG</sequence>
<evidence type="ECO:0000256" key="4">
    <source>
        <dbReference type="SAM" id="SignalP"/>
    </source>
</evidence>
<dbReference type="GO" id="GO:0005576">
    <property type="term" value="C:extracellular region"/>
    <property type="evidence" value="ECO:0007669"/>
    <property type="project" value="UniProtKB-SubCell"/>
</dbReference>
<dbReference type="InterPro" id="IPR052295">
    <property type="entry name" value="Odorant-binding_protein"/>
</dbReference>
<evidence type="ECO:0000313" key="5">
    <source>
        <dbReference type="EMBL" id="AWC68015.1"/>
    </source>
</evidence>
<feature type="chain" id="PRO_5016980837" evidence="4">
    <location>
        <begin position="18"/>
        <end position="194"/>
    </location>
</feature>
<gene>
    <name evidence="5" type="primary">OBP6</name>
</gene>
<comment type="subcellular location">
    <subcellularLocation>
        <location evidence="1">Secreted</location>
    </subcellularLocation>
</comment>
<dbReference type="PANTHER" id="PTHR21066">
    <property type="entry name" value="ODORANT-BINDING PROTEIN 59A-RELATED"/>
    <property type="match status" value="1"/>
</dbReference>
<evidence type="ECO:0000256" key="3">
    <source>
        <dbReference type="ARBA" id="ARBA00022525"/>
    </source>
</evidence>
<evidence type="ECO:0000256" key="2">
    <source>
        <dbReference type="ARBA" id="ARBA00008098"/>
    </source>
</evidence>
<keyword evidence="3" id="KW-0964">Secreted</keyword>
<comment type="similarity">
    <text evidence="2">Belongs to the PBP/GOBP family.</text>
</comment>
<dbReference type="PANTHER" id="PTHR21066:SF3">
    <property type="entry name" value="IP02236P"/>
    <property type="match status" value="1"/>
</dbReference>
<reference evidence="5" key="1">
    <citation type="submission" date="2017-07" db="EMBL/GenBank/DDBJ databases">
        <authorList>
            <person name="Sun Z.S."/>
            <person name="Albrecht U."/>
            <person name="Echele G."/>
            <person name="Lee C.C."/>
        </authorList>
    </citation>
    <scope>NUCLEOTIDE SEQUENCE</scope>
</reference>
<dbReference type="Gene3D" id="1.10.238.270">
    <property type="match status" value="1"/>
</dbReference>
<proteinExistence type="evidence at transcript level"/>
<organism evidence="5">
    <name type="scientific">Matsumurasca onukii</name>
    <name type="common">Tea green leafhopper</name>
    <name type="synonym">Empoasca onukii</name>
    <dbReference type="NCBI Taxonomy" id="2912585"/>
    <lineage>
        <taxon>Eukaryota</taxon>
        <taxon>Metazoa</taxon>
        <taxon>Ecdysozoa</taxon>
        <taxon>Arthropoda</taxon>
        <taxon>Hexapoda</taxon>
        <taxon>Insecta</taxon>
        <taxon>Pterygota</taxon>
        <taxon>Neoptera</taxon>
        <taxon>Paraneoptera</taxon>
        <taxon>Hemiptera</taxon>
        <taxon>Auchenorrhyncha</taxon>
        <taxon>Membracoidea</taxon>
        <taxon>Cicadellidae</taxon>
        <taxon>Typhlocybinae</taxon>
        <taxon>Empoascini</taxon>
        <taxon>Matsumurasca</taxon>
    </lineage>
</organism>
<protein>
    <submittedName>
        <fullName evidence="5">Odorant-binding protein 6</fullName>
    </submittedName>
</protein>